<name>A0A4R0XC71_9BURK</name>
<comment type="caution">
    <text evidence="1">The sequence shown here is derived from an EMBL/GenBank/DDBJ whole genome shotgun (WGS) entry which is preliminary data.</text>
</comment>
<proteinExistence type="predicted"/>
<protein>
    <recommendedName>
        <fullName evidence="3">Preprotein translocase subunit SecA</fullName>
    </recommendedName>
</protein>
<dbReference type="Proteomes" id="UP000294200">
    <property type="component" value="Unassembled WGS sequence"/>
</dbReference>
<organism evidence="1 2">
    <name type="scientific">Paraburkholderia steynii</name>
    <dbReference type="NCBI Taxonomy" id="1245441"/>
    <lineage>
        <taxon>Bacteria</taxon>
        <taxon>Pseudomonadati</taxon>
        <taxon>Pseudomonadota</taxon>
        <taxon>Betaproteobacteria</taxon>
        <taxon>Burkholderiales</taxon>
        <taxon>Burkholderiaceae</taxon>
        <taxon>Paraburkholderia</taxon>
    </lineage>
</organism>
<dbReference type="AlphaFoldDB" id="A0A4R0XC71"/>
<accession>A0A4R0XC71</accession>
<dbReference type="EMBL" id="MWML01000237">
    <property type="protein sequence ID" value="TCG04587.1"/>
    <property type="molecule type" value="Genomic_DNA"/>
</dbReference>
<gene>
    <name evidence="1" type="ORF">BZM27_39830</name>
</gene>
<reference evidence="1 2" key="1">
    <citation type="submission" date="2017-02" db="EMBL/GenBank/DDBJ databases">
        <title>Paraburkholderia sophoroidis sp. nov. and Paraburkholderia steynii sp. nov. rhizobial symbionts of the fynbos legume Hypocalyptus sophoroides.</title>
        <authorList>
            <person name="Steenkamp E.T."/>
            <person name="Beukes C.W."/>
            <person name="Van Zyl E."/>
            <person name="Avontuur J."/>
            <person name="Chan W.Y."/>
            <person name="Hassen A."/>
            <person name="Palmer M."/>
            <person name="Mthombeni L."/>
            <person name="Phalane F."/>
            <person name="Sereme K."/>
            <person name="Venter S.N."/>
        </authorList>
    </citation>
    <scope>NUCLEOTIDE SEQUENCE [LARGE SCALE GENOMIC DNA]</scope>
    <source>
        <strain evidence="1 2">HC1.1ba</strain>
    </source>
</reference>
<evidence type="ECO:0000313" key="2">
    <source>
        <dbReference type="Proteomes" id="UP000294200"/>
    </source>
</evidence>
<evidence type="ECO:0000313" key="1">
    <source>
        <dbReference type="EMBL" id="TCG04587.1"/>
    </source>
</evidence>
<evidence type="ECO:0008006" key="3">
    <source>
        <dbReference type="Google" id="ProtNLM"/>
    </source>
</evidence>
<sequence>MLSPHEFTTLMVVRDAPDQIETDRLELRTLIDLRLVTLEPSAAGRQVPRITPHGKAVLKAFARVGTGWAPGLPGPG</sequence>
<keyword evidence="2" id="KW-1185">Reference proteome</keyword>